<evidence type="ECO:0008006" key="4">
    <source>
        <dbReference type="Google" id="ProtNLM"/>
    </source>
</evidence>
<proteinExistence type="predicted"/>
<sequence length="74" mass="7614">MSSKLLIEGISDAVGFVGGALAGFWIGRLLGLDLFAPGYGNASVGAIVLVGLGGGIGLQLARKWRNRQSDTPKE</sequence>
<accession>A0ABZ0B2I1</accession>
<keyword evidence="1" id="KW-1133">Transmembrane helix</keyword>
<evidence type="ECO:0000313" key="3">
    <source>
        <dbReference type="Proteomes" id="UP001302257"/>
    </source>
</evidence>
<dbReference type="RefSeq" id="WP_313868789.1">
    <property type="nucleotide sequence ID" value="NZ_CP132507.1"/>
</dbReference>
<reference evidence="2 3" key="1">
    <citation type="submission" date="2023-08" db="EMBL/GenBank/DDBJ databases">
        <title>Rhodoferax potami sp. nov. and Rhodoferax mekongensis sp. nov., isolated from the Mekong River in Thailand.</title>
        <authorList>
            <person name="Kitikhun S."/>
            <person name="Charoenyingcharoen P."/>
            <person name="Siriarchawattana P."/>
            <person name="Likhitrattanapisal S."/>
            <person name="Nilsakha T."/>
            <person name="Chanpet A."/>
            <person name="Rattanawaree P."/>
            <person name="Ingsriswang S."/>
        </authorList>
    </citation>
    <scope>NUCLEOTIDE SEQUENCE [LARGE SCALE GENOMIC DNA]</scope>
    <source>
        <strain evidence="2 3">TBRC 17307</strain>
    </source>
</reference>
<feature type="transmembrane region" description="Helical" evidence="1">
    <location>
        <begin position="12"/>
        <end position="30"/>
    </location>
</feature>
<evidence type="ECO:0000313" key="2">
    <source>
        <dbReference type="EMBL" id="WNO06067.1"/>
    </source>
</evidence>
<keyword evidence="1" id="KW-0472">Membrane</keyword>
<organism evidence="2 3">
    <name type="scientific">Rhodoferax mekongensis</name>
    <dbReference type="NCBI Taxonomy" id="3068341"/>
    <lineage>
        <taxon>Bacteria</taxon>
        <taxon>Pseudomonadati</taxon>
        <taxon>Pseudomonadota</taxon>
        <taxon>Betaproteobacteria</taxon>
        <taxon>Burkholderiales</taxon>
        <taxon>Comamonadaceae</taxon>
        <taxon>Rhodoferax</taxon>
    </lineage>
</organism>
<dbReference type="Proteomes" id="UP001302257">
    <property type="component" value="Chromosome"/>
</dbReference>
<protein>
    <recommendedName>
        <fullName evidence="4">GlsB/YeaQ/YmgE family stress response membrane protein</fullName>
    </recommendedName>
</protein>
<gene>
    <name evidence="2" type="ORF">RAN89_06450</name>
</gene>
<evidence type="ECO:0000256" key="1">
    <source>
        <dbReference type="SAM" id="Phobius"/>
    </source>
</evidence>
<keyword evidence="1" id="KW-0812">Transmembrane</keyword>
<feature type="transmembrane region" description="Helical" evidence="1">
    <location>
        <begin position="42"/>
        <end position="61"/>
    </location>
</feature>
<dbReference type="EMBL" id="CP132507">
    <property type="protein sequence ID" value="WNO06067.1"/>
    <property type="molecule type" value="Genomic_DNA"/>
</dbReference>
<keyword evidence="3" id="KW-1185">Reference proteome</keyword>
<name>A0ABZ0B2I1_9BURK</name>